<dbReference type="Proteomes" id="UP000028838">
    <property type="component" value="Unassembled WGS sequence"/>
</dbReference>
<evidence type="ECO:0000313" key="1">
    <source>
        <dbReference type="EMBL" id="KFG38041.1"/>
    </source>
</evidence>
<gene>
    <name evidence="1" type="ORF">TGFOU_258828B</name>
</gene>
<protein>
    <submittedName>
        <fullName evidence="1">Uncharacterized protein</fullName>
    </submittedName>
</protein>
<organism evidence="1 2">
    <name type="scientific">Toxoplasma gondii FOU</name>
    <dbReference type="NCBI Taxonomy" id="943167"/>
    <lineage>
        <taxon>Eukaryota</taxon>
        <taxon>Sar</taxon>
        <taxon>Alveolata</taxon>
        <taxon>Apicomplexa</taxon>
        <taxon>Conoidasida</taxon>
        <taxon>Coccidia</taxon>
        <taxon>Eucoccidiorida</taxon>
        <taxon>Eimeriorina</taxon>
        <taxon>Sarcocystidae</taxon>
        <taxon>Toxoplasma</taxon>
    </lineage>
</organism>
<reference evidence="1 2" key="1">
    <citation type="submission" date="2014-07" db="EMBL/GenBank/DDBJ databases">
        <authorList>
            <person name="Sibley D."/>
            <person name="Venepally P."/>
            <person name="Karamycheva S."/>
            <person name="Hadjithomas M."/>
            <person name="Khan A."/>
            <person name="Brunk B."/>
            <person name="Roos D."/>
            <person name="Caler E."/>
            <person name="Lorenzi H."/>
        </authorList>
    </citation>
    <scope>NUCLEOTIDE SEQUENCE [LARGE SCALE GENOMIC DNA]</scope>
    <source>
        <strain evidence="1 2">FOU</strain>
    </source>
</reference>
<comment type="caution">
    <text evidence="1">The sequence shown here is derived from an EMBL/GenBank/DDBJ whole genome shotgun (WGS) entry which is preliminary data.</text>
</comment>
<name>A0A086K0X3_TOXGO</name>
<dbReference type="EMBL" id="AEYH02002527">
    <property type="protein sequence ID" value="KFG38041.1"/>
    <property type="molecule type" value="Genomic_DNA"/>
</dbReference>
<proteinExistence type="predicted"/>
<dbReference type="VEuPathDB" id="ToxoDB:TGFOU_258828B"/>
<dbReference type="AlphaFoldDB" id="A0A086K0X3"/>
<accession>A0A086K0X3</accession>
<sequence length="19" mass="2139">AFRQPAVQRRIALSSVDPK</sequence>
<feature type="non-terminal residue" evidence="1">
    <location>
        <position position="1"/>
    </location>
</feature>
<evidence type="ECO:0000313" key="2">
    <source>
        <dbReference type="Proteomes" id="UP000028838"/>
    </source>
</evidence>